<dbReference type="OrthoDB" id="10030815at2759"/>
<dbReference type="EMBL" id="PZQS01000005">
    <property type="protein sequence ID" value="PVD29435.1"/>
    <property type="molecule type" value="Genomic_DNA"/>
</dbReference>
<protein>
    <recommendedName>
        <fullName evidence="3">Reverse transcriptase domain-containing protein</fullName>
    </recommendedName>
</protein>
<reference evidence="1 2" key="1">
    <citation type="submission" date="2018-04" db="EMBL/GenBank/DDBJ databases">
        <title>The genome of golden apple snail Pomacea canaliculata provides insight into stress tolerance and invasive adaptation.</title>
        <authorList>
            <person name="Liu C."/>
            <person name="Liu B."/>
            <person name="Ren Y."/>
            <person name="Zhang Y."/>
            <person name="Wang H."/>
            <person name="Li S."/>
            <person name="Jiang F."/>
            <person name="Yin L."/>
            <person name="Zhang G."/>
            <person name="Qian W."/>
            <person name="Fan W."/>
        </authorList>
    </citation>
    <scope>NUCLEOTIDE SEQUENCE [LARGE SCALE GENOMIC DNA]</scope>
    <source>
        <strain evidence="1">SZHN2017</strain>
        <tissue evidence="1">Muscle</tissue>
    </source>
</reference>
<proteinExistence type="predicted"/>
<accession>A0A2T7P7N1</accession>
<dbReference type="STRING" id="400727.A0A2T7P7N1"/>
<evidence type="ECO:0008006" key="3">
    <source>
        <dbReference type="Google" id="ProtNLM"/>
    </source>
</evidence>
<keyword evidence="2" id="KW-1185">Reference proteome</keyword>
<name>A0A2T7P7N1_POMCA</name>
<dbReference type="Proteomes" id="UP000245119">
    <property type="component" value="Linkage Group LG5"/>
</dbReference>
<dbReference type="AlphaFoldDB" id="A0A2T7P7N1"/>
<organism evidence="1 2">
    <name type="scientific">Pomacea canaliculata</name>
    <name type="common">Golden apple snail</name>
    <dbReference type="NCBI Taxonomy" id="400727"/>
    <lineage>
        <taxon>Eukaryota</taxon>
        <taxon>Metazoa</taxon>
        <taxon>Spiralia</taxon>
        <taxon>Lophotrochozoa</taxon>
        <taxon>Mollusca</taxon>
        <taxon>Gastropoda</taxon>
        <taxon>Caenogastropoda</taxon>
        <taxon>Architaenioglossa</taxon>
        <taxon>Ampullarioidea</taxon>
        <taxon>Ampullariidae</taxon>
        <taxon>Pomacea</taxon>
    </lineage>
</organism>
<sequence>MEEWGIEGGEEGKSRYSCVGGELWRTTKTDKRDYIEKLADETEKAARKNDLKTLYKVNKQLNNGFKNSDVPVKDVNGNVVEGEAAKLQRWREHFESVLNRPDPPQLADIQPAAIDLDICTDPPSLEEVTAIKTMKRGKAPGADGITAEMLKADLANFYSPFQDNTMV</sequence>
<comment type="caution">
    <text evidence="1">The sequence shown here is derived from an EMBL/GenBank/DDBJ whole genome shotgun (WGS) entry which is preliminary data.</text>
</comment>
<evidence type="ECO:0000313" key="2">
    <source>
        <dbReference type="Proteomes" id="UP000245119"/>
    </source>
</evidence>
<evidence type="ECO:0000313" key="1">
    <source>
        <dbReference type="EMBL" id="PVD29435.1"/>
    </source>
</evidence>
<gene>
    <name evidence="1" type="ORF">C0Q70_08686</name>
</gene>